<feature type="compositionally biased region" description="Polar residues" evidence="1">
    <location>
        <begin position="14"/>
        <end position="35"/>
    </location>
</feature>
<evidence type="ECO:0000313" key="2">
    <source>
        <dbReference type="EMBL" id="GBG12999.1"/>
    </source>
</evidence>
<dbReference type="Gene3D" id="3.30.160.170">
    <property type="entry name" value="FlaG-like"/>
    <property type="match status" value="1"/>
</dbReference>
<dbReference type="OrthoDB" id="8565152at2"/>
<keyword evidence="2" id="KW-0282">Flagellum</keyword>
<protein>
    <submittedName>
        <fullName evidence="2">Flagellar protein FlaG</fullName>
    </submittedName>
</protein>
<proteinExistence type="predicted"/>
<organism evidence="2 3">
    <name type="scientific">Novimethylophilus kurashikiensis</name>
    <dbReference type="NCBI Taxonomy" id="1825523"/>
    <lineage>
        <taxon>Bacteria</taxon>
        <taxon>Pseudomonadati</taxon>
        <taxon>Pseudomonadota</taxon>
        <taxon>Betaproteobacteria</taxon>
        <taxon>Nitrosomonadales</taxon>
        <taxon>Methylophilaceae</taxon>
        <taxon>Novimethylophilus</taxon>
    </lineage>
</organism>
<dbReference type="InterPro" id="IPR035924">
    <property type="entry name" value="FlaG-like_sf"/>
</dbReference>
<dbReference type="EMBL" id="BDOQ01000002">
    <property type="protein sequence ID" value="GBG12999.1"/>
    <property type="molecule type" value="Genomic_DNA"/>
</dbReference>
<comment type="caution">
    <text evidence="2">The sequence shown here is derived from an EMBL/GenBank/DDBJ whole genome shotgun (WGS) entry which is preliminary data.</text>
</comment>
<sequence>MDLMSINSATTDMFQKQSVTMTPVQPQQSRLDIQPTSSSTSSQSGGQDSSKEQTKNAIDAINKTMASMSRSLEFAVDDDVHMTIVKVVDTQTHDVIRQIPSEEVVAIAKALDKIQGLLIKQQV</sequence>
<gene>
    <name evidence="2" type="primary">flaG</name>
    <name evidence="2" type="ORF">NMK_0537</name>
</gene>
<evidence type="ECO:0000313" key="3">
    <source>
        <dbReference type="Proteomes" id="UP000245081"/>
    </source>
</evidence>
<evidence type="ECO:0000256" key="1">
    <source>
        <dbReference type="SAM" id="MobiDB-lite"/>
    </source>
</evidence>
<feature type="region of interest" description="Disordered" evidence="1">
    <location>
        <begin position="14"/>
        <end position="56"/>
    </location>
</feature>
<dbReference type="PANTHER" id="PTHR37166:SF1">
    <property type="entry name" value="PROTEIN FLAG"/>
    <property type="match status" value="1"/>
</dbReference>
<dbReference type="RefSeq" id="WP_109014210.1">
    <property type="nucleotide sequence ID" value="NZ_BDOQ01000002.1"/>
</dbReference>
<dbReference type="SUPFAM" id="SSF160214">
    <property type="entry name" value="FlaG-like"/>
    <property type="match status" value="1"/>
</dbReference>
<keyword evidence="2" id="KW-0969">Cilium</keyword>
<dbReference type="InterPro" id="IPR005186">
    <property type="entry name" value="FlaG"/>
</dbReference>
<keyword evidence="3" id="KW-1185">Reference proteome</keyword>
<dbReference type="PANTHER" id="PTHR37166">
    <property type="entry name" value="PROTEIN FLAG"/>
    <property type="match status" value="1"/>
</dbReference>
<dbReference type="AlphaFoldDB" id="A0A2R5F4U1"/>
<dbReference type="Proteomes" id="UP000245081">
    <property type="component" value="Unassembled WGS sequence"/>
</dbReference>
<name>A0A2R5F4U1_9PROT</name>
<feature type="compositionally biased region" description="Low complexity" evidence="1">
    <location>
        <begin position="36"/>
        <end position="48"/>
    </location>
</feature>
<dbReference type="Pfam" id="PF03646">
    <property type="entry name" value="FlaG"/>
    <property type="match status" value="1"/>
</dbReference>
<reference evidence="2 3" key="1">
    <citation type="journal article" date="2018" name="Environ. Microbiol.">
        <title>Isolation and genomic characterization of Novimethylophilus kurashikiensis gen. nov. sp. nov., a new lanthanide-dependent methylotrophic species of Methylophilaceae.</title>
        <authorList>
            <person name="Lv H."/>
            <person name="Sahin N."/>
            <person name="Tani A."/>
        </authorList>
    </citation>
    <scope>NUCLEOTIDE SEQUENCE [LARGE SCALE GENOMIC DNA]</scope>
    <source>
        <strain evidence="2 3">La2-4</strain>
    </source>
</reference>
<keyword evidence="2" id="KW-0966">Cell projection</keyword>
<accession>A0A2R5F4U1</accession>